<dbReference type="InterPro" id="IPR036291">
    <property type="entry name" value="NAD(P)-bd_dom_sf"/>
</dbReference>
<evidence type="ECO:0000259" key="6">
    <source>
        <dbReference type="Pfam" id="PF02826"/>
    </source>
</evidence>
<dbReference type="EMBL" id="QLIN01000023">
    <property type="protein sequence ID" value="RAI62554.1"/>
    <property type="molecule type" value="Genomic_DNA"/>
</dbReference>
<evidence type="ECO:0000256" key="2">
    <source>
        <dbReference type="ARBA" id="ARBA00023002"/>
    </source>
</evidence>
<name>A0A327MKQ2_PSEFL</name>
<dbReference type="SUPFAM" id="SSF51735">
    <property type="entry name" value="NAD(P)-binding Rossmann-fold domains"/>
    <property type="match status" value="1"/>
</dbReference>
<evidence type="ECO:0000256" key="1">
    <source>
        <dbReference type="ARBA" id="ARBA00005854"/>
    </source>
</evidence>
<evidence type="ECO:0000256" key="4">
    <source>
        <dbReference type="RuleBase" id="RU003719"/>
    </source>
</evidence>
<dbReference type="PANTHER" id="PTHR43761:SF1">
    <property type="entry name" value="D-ISOMER SPECIFIC 2-HYDROXYACID DEHYDROGENASE CATALYTIC DOMAIN-CONTAINING PROTEIN-RELATED"/>
    <property type="match status" value="1"/>
</dbReference>
<dbReference type="Proteomes" id="UP000249493">
    <property type="component" value="Unassembled WGS sequence"/>
</dbReference>
<dbReference type="InterPro" id="IPR050418">
    <property type="entry name" value="D-iso_2-hydroxyacid_DH_PdxB"/>
</dbReference>
<gene>
    <name evidence="7" type="ORF">DOZ80_30465</name>
</gene>
<feature type="domain" description="D-isomer specific 2-hydroxyacid dehydrogenase catalytic" evidence="5">
    <location>
        <begin position="34"/>
        <end position="299"/>
    </location>
</feature>
<sequence length="301" mass="32692">MNKIVFVDCTPELKALFDGGKLQAPEDTYINFGDPTPDEIVSLCSAAQILLVEHTVIDAQTLGACPNLKAIVFMGTGASTYIPLEWAASKNIAVRTTPGYGSRAVAEHAMALTFAAARKIAPMVKDIKCGVWQPRGGMQLEGRKVAVVGFGEIGRCYAEMACALGMDVSAWNRSPVDSPLFEPDLDKALKGAEVVSLHLALNQDTHGFLNSSRLRLLKPGALVINTARAALIDQDALAEELRSGQVGHAALDVYWYEPIAVEDPWRDLENVTLTPHAAYMTEEAYLELWKRTLKAVSEHAK</sequence>
<dbReference type="PANTHER" id="PTHR43761">
    <property type="entry name" value="D-ISOMER SPECIFIC 2-HYDROXYACID DEHYDROGENASE FAMILY PROTEIN (AFU_ORTHOLOGUE AFUA_1G13630)"/>
    <property type="match status" value="1"/>
</dbReference>
<dbReference type="Gene3D" id="3.40.50.720">
    <property type="entry name" value="NAD(P)-binding Rossmann-like Domain"/>
    <property type="match status" value="2"/>
</dbReference>
<evidence type="ECO:0000259" key="5">
    <source>
        <dbReference type="Pfam" id="PF00389"/>
    </source>
</evidence>
<proteinExistence type="inferred from homology"/>
<protein>
    <submittedName>
        <fullName evidence="7">Glycerate dehydrogenase</fullName>
    </submittedName>
</protein>
<keyword evidence="2 4" id="KW-0560">Oxidoreductase</keyword>
<comment type="caution">
    <text evidence="7">The sequence shown here is derived from an EMBL/GenBank/DDBJ whole genome shotgun (WGS) entry which is preliminary data.</text>
</comment>
<dbReference type="InterPro" id="IPR006140">
    <property type="entry name" value="D-isomer_DH_NAD-bd"/>
</dbReference>
<accession>A0A327MKQ2</accession>
<dbReference type="GO" id="GO:0051287">
    <property type="term" value="F:NAD binding"/>
    <property type="evidence" value="ECO:0007669"/>
    <property type="project" value="InterPro"/>
</dbReference>
<evidence type="ECO:0000256" key="3">
    <source>
        <dbReference type="ARBA" id="ARBA00023027"/>
    </source>
</evidence>
<dbReference type="GO" id="GO:0016616">
    <property type="term" value="F:oxidoreductase activity, acting on the CH-OH group of donors, NAD or NADP as acceptor"/>
    <property type="evidence" value="ECO:0007669"/>
    <property type="project" value="InterPro"/>
</dbReference>
<evidence type="ECO:0000313" key="7">
    <source>
        <dbReference type="EMBL" id="RAI62554.1"/>
    </source>
</evidence>
<dbReference type="RefSeq" id="WP_111289221.1">
    <property type="nucleotide sequence ID" value="NZ_QLIN01000023.1"/>
</dbReference>
<comment type="similarity">
    <text evidence="1 4">Belongs to the D-isomer specific 2-hydroxyacid dehydrogenase family.</text>
</comment>
<dbReference type="AlphaFoldDB" id="A0A327MKQ2"/>
<organism evidence="7 8">
    <name type="scientific">Pseudomonas fluorescens</name>
    <dbReference type="NCBI Taxonomy" id="294"/>
    <lineage>
        <taxon>Bacteria</taxon>
        <taxon>Pseudomonadati</taxon>
        <taxon>Pseudomonadota</taxon>
        <taxon>Gammaproteobacteria</taxon>
        <taxon>Pseudomonadales</taxon>
        <taxon>Pseudomonadaceae</taxon>
        <taxon>Pseudomonas</taxon>
    </lineage>
</organism>
<dbReference type="Pfam" id="PF00389">
    <property type="entry name" value="2-Hacid_dh"/>
    <property type="match status" value="1"/>
</dbReference>
<dbReference type="Pfam" id="PF02826">
    <property type="entry name" value="2-Hacid_dh_C"/>
    <property type="match status" value="1"/>
</dbReference>
<keyword evidence="3" id="KW-0520">NAD</keyword>
<dbReference type="SUPFAM" id="SSF52283">
    <property type="entry name" value="Formate/glycerate dehydrogenase catalytic domain-like"/>
    <property type="match status" value="1"/>
</dbReference>
<feature type="domain" description="D-isomer specific 2-hydroxyacid dehydrogenase NAD-binding" evidence="6">
    <location>
        <begin position="110"/>
        <end position="278"/>
    </location>
</feature>
<dbReference type="CDD" id="cd05198">
    <property type="entry name" value="formate_dh_like"/>
    <property type="match status" value="1"/>
</dbReference>
<reference evidence="7 8" key="1">
    <citation type="submission" date="2018-06" db="EMBL/GenBank/DDBJ databases">
        <authorList>
            <person name="Zhirakovskaya E."/>
        </authorList>
    </citation>
    <scope>NUCLEOTIDE SEQUENCE [LARGE SCALE GENOMIC DNA]</scope>
    <source>
        <strain evidence="7 8">LY3</strain>
    </source>
</reference>
<evidence type="ECO:0000313" key="8">
    <source>
        <dbReference type="Proteomes" id="UP000249493"/>
    </source>
</evidence>
<dbReference type="InterPro" id="IPR006139">
    <property type="entry name" value="D-isomer_2_OHA_DH_cat_dom"/>
</dbReference>